<dbReference type="GO" id="GO:0005840">
    <property type="term" value="C:ribosome"/>
    <property type="evidence" value="ECO:0007669"/>
    <property type="project" value="InterPro"/>
</dbReference>
<dbReference type="STRING" id="545694.TREPR_3155"/>
<dbReference type="GO" id="GO:0005737">
    <property type="term" value="C:cytoplasm"/>
    <property type="evidence" value="ECO:0007669"/>
    <property type="project" value="UniProtKB-SubCell"/>
</dbReference>
<protein>
    <recommendedName>
        <fullName evidence="5">Ribosome maturation factor RimM</fullName>
    </recommendedName>
</protein>
<proteinExistence type="inferred from homology"/>
<dbReference type="GO" id="GO:0043022">
    <property type="term" value="F:ribosome binding"/>
    <property type="evidence" value="ECO:0007669"/>
    <property type="project" value="InterPro"/>
</dbReference>
<dbReference type="InterPro" id="IPR056792">
    <property type="entry name" value="PRC_RimM"/>
</dbReference>
<dbReference type="SUPFAM" id="SSF50346">
    <property type="entry name" value="PRC-barrel domain"/>
    <property type="match status" value="1"/>
</dbReference>
<evidence type="ECO:0000259" key="7">
    <source>
        <dbReference type="Pfam" id="PF24986"/>
    </source>
</evidence>
<dbReference type="eggNOG" id="COG0806">
    <property type="taxonomic scope" value="Bacteria"/>
</dbReference>
<keyword evidence="1 5" id="KW-0963">Cytoplasm</keyword>
<dbReference type="PANTHER" id="PTHR33692:SF1">
    <property type="entry name" value="RIBOSOME MATURATION FACTOR RIMM"/>
    <property type="match status" value="1"/>
</dbReference>
<evidence type="ECO:0000313" key="8">
    <source>
        <dbReference type="EMBL" id="AEF84160.1"/>
    </source>
</evidence>
<dbReference type="HOGENOM" id="CLU_077636_3_2_12"/>
<comment type="subunit">
    <text evidence="5">Binds ribosomal protein uS19.</text>
</comment>
<evidence type="ECO:0000256" key="5">
    <source>
        <dbReference type="HAMAP-Rule" id="MF_00014"/>
    </source>
</evidence>
<dbReference type="Gene3D" id="2.30.30.240">
    <property type="entry name" value="PRC-barrel domain"/>
    <property type="match status" value="1"/>
</dbReference>
<dbReference type="Pfam" id="PF01782">
    <property type="entry name" value="RimM"/>
    <property type="match status" value="1"/>
</dbReference>
<dbReference type="KEGG" id="tpi:TREPR_3155"/>
<dbReference type="InterPro" id="IPR011033">
    <property type="entry name" value="PRC_barrel-like_sf"/>
</dbReference>
<dbReference type="SUPFAM" id="SSF50447">
    <property type="entry name" value="Translation proteins"/>
    <property type="match status" value="1"/>
</dbReference>
<dbReference type="AlphaFoldDB" id="F5YLS4"/>
<gene>
    <name evidence="5 8" type="primary">rimM</name>
    <name evidence="8" type="ordered locus">TREPR_3155</name>
</gene>
<dbReference type="HAMAP" id="MF_00014">
    <property type="entry name" value="Ribosome_mat_RimM"/>
    <property type="match status" value="1"/>
</dbReference>
<sequence length="168" mass="18715">MIDKFVAALVGAPFGVKGFVKIKPFSGEREHLEQLETVLLRRENRETPFHIEETTRIGPSLGIKFRGIDTPEAAKTITGAELVVDRAHAAPLLEDEYYVEDLRGVEVLDRDGKVLGEVHDVIEGGGGQLIEVKLTGGEHRLAPFRKEFFGAIDMEKRTALLLEPWVLE</sequence>
<comment type="similarity">
    <text evidence="5">Belongs to the RimM family.</text>
</comment>
<accession>F5YLS4</accession>
<keyword evidence="4 5" id="KW-0143">Chaperone</keyword>
<dbReference type="RefSeq" id="WP_015707108.1">
    <property type="nucleotide sequence ID" value="NC_015578.1"/>
</dbReference>
<dbReference type="PANTHER" id="PTHR33692">
    <property type="entry name" value="RIBOSOME MATURATION FACTOR RIMM"/>
    <property type="match status" value="1"/>
</dbReference>
<feature type="domain" description="RimM N-terminal" evidence="6">
    <location>
        <begin position="9"/>
        <end position="87"/>
    </location>
</feature>
<dbReference type="GO" id="GO:0006364">
    <property type="term" value="P:rRNA processing"/>
    <property type="evidence" value="ECO:0007669"/>
    <property type="project" value="UniProtKB-UniRule"/>
</dbReference>
<feature type="domain" description="Ribosome maturation factor RimM PRC barrel" evidence="7">
    <location>
        <begin position="100"/>
        <end position="165"/>
    </location>
</feature>
<keyword evidence="2 5" id="KW-0690">Ribosome biogenesis</keyword>
<dbReference type="InterPro" id="IPR011961">
    <property type="entry name" value="RimM"/>
</dbReference>
<dbReference type="OrthoDB" id="9810331at2"/>
<evidence type="ECO:0000256" key="4">
    <source>
        <dbReference type="ARBA" id="ARBA00023186"/>
    </source>
</evidence>
<organism evidence="8 9">
    <name type="scientific">Treponema primitia (strain ATCC BAA-887 / DSM 12427 / ZAS-2)</name>
    <dbReference type="NCBI Taxonomy" id="545694"/>
    <lineage>
        <taxon>Bacteria</taxon>
        <taxon>Pseudomonadati</taxon>
        <taxon>Spirochaetota</taxon>
        <taxon>Spirochaetia</taxon>
        <taxon>Spirochaetales</taxon>
        <taxon>Treponemataceae</taxon>
        <taxon>Treponema</taxon>
    </lineage>
</organism>
<evidence type="ECO:0000256" key="1">
    <source>
        <dbReference type="ARBA" id="ARBA00022490"/>
    </source>
</evidence>
<dbReference type="Pfam" id="PF24986">
    <property type="entry name" value="PRC_RimM"/>
    <property type="match status" value="1"/>
</dbReference>
<evidence type="ECO:0000259" key="6">
    <source>
        <dbReference type="Pfam" id="PF01782"/>
    </source>
</evidence>
<dbReference type="NCBIfam" id="TIGR02273">
    <property type="entry name" value="16S_RimM"/>
    <property type="match status" value="1"/>
</dbReference>
<dbReference type="EMBL" id="CP001843">
    <property type="protein sequence ID" value="AEF84160.1"/>
    <property type="molecule type" value="Genomic_DNA"/>
</dbReference>
<comment type="function">
    <text evidence="5">An accessory protein needed during the final step in the assembly of 30S ribosomal subunit, possibly for assembly of the head region. Essential for efficient processing of 16S rRNA. May be needed both before and after RbfA during the maturation of 16S rRNA. It has affinity for free ribosomal 30S subunits but not for 70S ribosomes.</text>
</comment>
<comment type="domain">
    <text evidence="5">The PRC barrel domain binds ribosomal protein uS19.</text>
</comment>
<dbReference type="InterPro" id="IPR009000">
    <property type="entry name" value="Transl_B-barrel_sf"/>
</dbReference>
<name>F5YLS4_TREPZ</name>
<dbReference type="Gene3D" id="2.40.30.60">
    <property type="entry name" value="RimM"/>
    <property type="match status" value="1"/>
</dbReference>
<evidence type="ECO:0000256" key="3">
    <source>
        <dbReference type="ARBA" id="ARBA00022552"/>
    </source>
</evidence>
<dbReference type="GO" id="GO:0042274">
    <property type="term" value="P:ribosomal small subunit biogenesis"/>
    <property type="evidence" value="ECO:0007669"/>
    <property type="project" value="UniProtKB-UniRule"/>
</dbReference>
<reference evidence="8 9" key="2">
    <citation type="journal article" date="2011" name="ISME J.">
        <title>RNA-seq reveals cooperative metabolic interactions between two termite-gut spirochete species in co-culture.</title>
        <authorList>
            <person name="Rosenthal A.Z."/>
            <person name="Matson E.G."/>
            <person name="Eldar A."/>
            <person name="Leadbetter J.R."/>
        </authorList>
    </citation>
    <scope>NUCLEOTIDE SEQUENCE [LARGE SCALE GENOMIC DNA]</scope>
    <source>
        <strain evidence="9">ATCC BAA-887 / DSM 12427 / ZAS-2</strain>
    </source>
</reference>
<keyword evidence="9" id="KW-1185">Reference proteome</keyword>
<evidence type="ECO:0000313" key="9">
    <source>
        <dbReference type="Proteomes" id="UP000009223"/>
    </source>
</evidence>
<keyword evidence="3 5" id="KW-0698">rRNA processing</keyword>
<evidence type="ECO:0000256" key="2">
    <source>
        <dbReference type="ARBA" id="ARBA00022517"/>
    </source>
</evidence>
<comment type="subcellular location">
    <subcellularLocation>
        <location evidence="5">Cytoplasm</location>
    </subcellularLocation>
</comment>
<reference evidence="9" key="1">
    <citation type="submission" date="2009-12" db="EMBL/GenBank/DDBJ databases">
        <title>Complete sequence of Treponema primitia strain ZAS-2.</title>
        <authorList>
            <person name="Tetu S.G."/>
            <person name="Matson E."/>
            <person name="Ren Q."/>
            <person name="Seshadri R."/>
            <person name="Elbourne L."/>
            <person name="Hassan K.A."/>
            <person name="Durkin A."/>
            <person name="Radune D."/>
            <person name="Mohamoud Y."/>
            <person name="Shay R."/>
            <person name="Jin S."/>
            <person name="Zhang X."/>
            <person name="Lucey K."/>
            <person name="Ballor N.R."/>
            <person name="Ottesen E."/>
            <person name="Rosenthal R."/>
            <person name="Allen A."/>
            <person name="Leadbetter J.R."/>
            <person name="Paulsen I.T."/>
        </authorList>
    </citation>
    <scope>NUCLEOTIDE SEQUENCE [LARGE SCALE GENOMIC DNA]</scope>
    <source>
        <strain evidence="9">ATCC BAA-887 / DSM 12427 / ZAS-2</strain>
    </source>
</reference>
<dbReference type="InterPro" id="IPR036976">
    <property type="entry name" value="RimM_N_sf"/>
</dbReference>
<dbReference type="InterPro" id="IPR002676">
    <property type="entry name" value="RimM_N"/>
</dbReference>
<dbReference type="Proteomes" id="UP000009223">
    <property type="component" value="Chromosome"/>
</dbReference>